<evidence type="ECO:0000313" key="2">
    <source>
        <dbReference type="EMBL" id="ODA29433.1"/>
    </source>
</evidence>
<dbReference type="PROSITE" id="PS51186">
    <property type="entry name" value="GNAT"/>
    <property type="match status" value="1"/>
</dbReference>
<dbReference type="AlphaFoldDB" id="A0A1C3E865"/>
<keyword evidence="3" id="KW-1185">Reference proteome</keyword>
<protein>
    <recommendedName>
        <fullName evidence="1">N-acetyltransferase domain-containing protein</fullName>
    </recommendedName>
</protein>
<evidence type="ECO:0000313" key="3">
    <source>
        <dbReference type="Proteomes" id="UP000094936"/>
    </source>
</evidence>
<feature type="domain" description="N-acetyltransferase" evidence="1">
    <location>
        <begin position="1"/>
        <end position="147"/>
    </location>
</feature>
<dbReference type="InterPro" id="IPR000182">
    <property type="entry name" value="GNAT_dom"/>
</dbReference>
<dbReference type="OrthoDB" id="6399718at2"/>
<proteinExistence type="predicted"/>
<dbReference type="GO" id="GO:0016747">
    <property type="term" value="F:acyltransferase activity, transferring groups other than amino-acyl groups"/>
    <property type="evidence" value="ECO:0007669"/>
    <property type="project" value="InterPro"/>
</dbReference>
<reference evidence="2 3" key="1">
    <citation type="submission" date="2016-05" db="EMBL/GenBank/DDBJ databases">
        <title>Genomic Taxonomy of the Vibrionaceae.</title>
        <authorList>
            <person name="Gomez-Gil B."/>
            <person name="Enciso-Ibarra J."/>
        </authorList>
    </citation>
    <scope>NUCLEOTIDE SEQUENCE [LARGE SCALE GENOMIC DNA]</scope>
    <source>
        <strain evidence="2 3">CAIM 1920</strain>
    </source>
</reference>
<dbReference type="SUPFAM" id="SSF55729">
    <property type="entry name" value="Acyl-CoA N-acyltransferases (Nat)"/>
    <property type="match status" value="1"/>
</dbReference>
<dbReference type="Proteomes" id="UP000094936">
    <property type="component" value="Unassembled WGS sequence"/>
</dbReference>
<comment type="caution">
    <text evidence="2">The sequence shown here is derived from an EMBL/GenBank/DDBJ whole genome shotgun (WGS) entry which is preliminary data.</text>
</comment>
<dbReference type="Pfam" id="PF00583">
    <property type="entry name" value="Acetyltransf_1"/>
    <property type="match status" value="1"/>
</dbReference>
<dbReference type="Gene3D" id="3.40.630.30">
    <property type="match status" value="1"/>
</dbReference>
<dbReference type="InterPro" id="IPR016181">
    <property type="entry name" value="Acyl_CoA_acyltransferase"/>
</dbReference>
<gene>
    <name evidence="2" type="ORF">A8L45_22190</name>
</gene>
<dbReference type="EMBL" id="LYBM01000069">
    <property type="protein sequence ID" value="ODA29433.1"/>
    <property type="molecule type" value="Genomic_DNA"/>
</dbReference>
<sequence length="163" mass="19072">MKIRDMRESDWPDVYQLIEDNMFEMQRALGLKWHRDNIIRYFKNRSILVATDRNKFSGFIAFHQIDDYHFIDSLQVAKEDQNGLVGFRLLKASLLRVATSPEIQKICCCVFDNNTAAKQMYFSVGFTELSRSDGILKIEIPVSHLTERFGLQRAIKEVHNLIQ</sequence>
<evidence type="ECO:0000259" key="1">
    <source>
        <dbReference type="PROSITE" id="PS51186"/>
    </source>
</evidence>
<name>A0A1C3E865_9GAMM</name>
<accession>A0A1C3E865</accession>
<dbReference type="RefSeq" id="WP_068905536.1">
    <property type="nucleotide sequence ID" value="NZ_JBHUIF010000013.1"/>
</dbReference>
<organism evidence="2 3">
    <name type="scientific">Veronia pacifica</name>
    <dbReference type="NCBI Taxonomy" id="1080227"/>
    <lineage>
        <taxon>Bacteria</taxon>
        <taxon>Pseudomonadati</taxon>
        <taxon>Pseudomonadota</taxon>
        <taxon>Gammaproteobacteria</taxon>
        <taxon>Vibrionales</taxon>
        <taxon>Vibrionaceae</taxon>
        <taxon>Veronia</taxon>
    </lineage>
</organism>